<evidence type="ECO:0000313" key="2">
    <source>
        <dbReference type="EMBL" id="OGY25586.1"/>
    </source>
</evidence>
<accession>A0A1G1WD11</accession>
<reference evidence="2 3" key="1">
    <citation type="journal article" date="2016" name="Nat. Commun.">
        <title>Thousands of microbial genomes shed light on interconnected biogeochemical processes in an aquifer system.</title>
        <authorList>
            <person name="Anantharaman K."/>
            <person name="Brown C.T."/>
            <person name="Hug L.A."/>
            <person name="Sharon I."/>
            <person name="Castelle C.J."/>
            <person name="Probst A.J."/>
            <person name="Thomas B.C."/>
            <person name="Singh A."/>
            <person name="Wilkins M.J."/>
            <person name="Karaoz U."/>
            <person name="Brodie E.L."/>
            <person name="Williams K.H."/>
            <person name="Hubbard S.S."/>
            <person name="Banfield J.F."/>
        </authorList>
    </citation>
    <scope>NUCLEOTIDE SEQUENCE [LARGE SCALE GENOMIC DNA]</scope>
</reference>
<dbReference type="Gene3D" id="3.40.50.2020">
    <property type="match status" value="1"/>
</dbReference>
<dbReference type="CDD" id="cd06223">
    <property type="entry name" value="PRTases_typeI"/>
    <property type="match status" value="1"/>
</dbReference>
<evidence type="ECO:0000259" key="1">
    <source>
        <dbReference type="Pfam" id="PF00156"/>
    </source>
</evidence>
<dbReference type="SUPFAM" id="SSF53271">
    <property type="entry name" value="PRTase-like"/>
    <property type="match status" value="1"/>
</dbReference>
<gene>
    <name evidence="2" type="ORF">A2134_03380</name>
</gene>
<dbReference type="AlphaFoldDB" id="A0A1G1WD11"/>
<organism evidence="2 3">
    <name type="scientific">Candidatus Woykebacteria bacterium RBG_16_39_9b</name>
    <dbReference type="NCBI Taxonomy" id="1802595"/>
    <lineage>
        <taxon>Bacteria</taxon>
        <taxon>Candidatus Woykeibacteriota</taxon>
    </lineage>
</organism>
<name>A0A1G1WD11_9BACT</name>
<comment type="caution">
    <text evidence="2">The sequence shown here is derived from an EMBL/GenBank/DDBJ whole genome shotgun (WGS) entry which is preliminary data.</text>
</comment>
<dbReference type="STRING" id="1802595.A2134_03380"/>
<evidence type="ECO:0000313" key="3">
    <source>
        <dbReference type="Proteomes" id="UP000178162"/>
    </source>
</evidence>
<dbReference type="Proteomes" id="UP000178162">
    <property type="component" value="Unassembled WGS sequence"/>
</dbReference>
<feature type="domain" description="Phosphoribosyltransferase" evidence="1">
    <location>
        <begin position="63"/>
        <end position="147"/>
    </location>
</feature>
<sequence>MPELMQLLEQVGGVIDNSHVVYTSRKHGRAYVNWVAVLRSSEAAWKTSLAMADVVFAVNSPFDTVAGPTHTGDKVASDLGLALLHRGKAVARVYAQETDEEGKRAFPRSQEEDVRGKRVLVVDDVLTTGGTIRETIEAVRKHDGTPIYVVIGCNRSDFVGSFDGLPLYELLRANMEQWDPEDCQACIEQVPMNTSVGHGDEWVQQYPDPNTWPAFVKASQV</sequence>
<proteinExistence type="predicted"/>
<protein>
    <recommendedName>
        <fullName evidence="1">Phosphoribosyltransferase domain-containing protein</fullName>
    </recommendedName>
</protein>
<dbReference type="Pfam" id="PF00156">
    <property type="entry name" value="Pribosyltran"/>
    <property type="match status" value="1"/>
</dbReference>
<dbReference type="InterPro" id="IPR029057">
    <property type="entry name" value="PRTase-like"/>
</dbReference>
<dbReference type="InterPro" id="IPR000836">
    <property type="entry name" value="PRTase_dom"/>
</dbReference>
<dbReference type="EMBL" id="MHCR01000014">
    <property type="protein sequence ID" value="OGY25586.1"/>
    <property type="molecule type" value="Genomic_DNA"/>
</dbReference>